<comment type="similarity">
    <text evidence="3">Belongs to the ATG2 family.</text>
</comment>
<evidence type="ECO:0000256" key="6">
    <source>
        <dbReference type="ARBA" id="ARBA00022824"/>
    </source>
</evidence>
<dbReference type="GO" id="GO:0061709">
    <property type="term" value="P:reticulophagy"/>
    <property type="evidence" value="ECO:0007669"/>
    <property type="project" value="TreeGrafter"/>
</dbReference>
<dbReference type="Proteomes" id="UP000015102">
    <property type="component" value="Unassembled WGS sequence"/>
</dbReference>
<reference evidence="13" key="2">
    <citation type="submission" date="2015-06" db="UniProtKB">
        <authorList>
            <consortium name="EnsemblMetazoa"/>
        </authorList>
    </citation>
    <scope>IDENTIFICATION</scope>
</reference>
<dbReference type="GO" id="GO:0061908">
    <property type="term" value="C:phagophore"/>
    <property type="evidence" value="ECO:0007669"/>
    <property type="project" value="TreeGrafter"/>
</dbReference>
<evidence type="ECO:0000256" key="3">
    <source>
        <dbReference type="ARBA" id="ARBA00009714"/>
    </source>
</evidence>
<sequence length="304" mass="34095">MTDLPKDQNSFSSGLEDEEVTEEGHVEDDEDEEQGWGVEVTGGHIGQVTVTVPWNALLIDDSSIEVTNLQISLKPKPRETDGASMLESMWSSVSSSMQLAKECLEKEGTGADVNQLNAQNPIEGLEKFAQTIENILKRVKAKFLNTEIRLEYIPPNNDETEHESDADDDDNDEECNKRISNKCIPIVRIDGTQEVRVKVKEIQNISGPKVSLDLQIGAVFIFLSPRQIHLLTHFYDVYFNDAPAAHPSHHIQTAPVETEEKVLLGGGWSDPMENYPTRVDPFNSKFPPKSPVFQAKSKKKHLRF</sequence>
<comment type="catalytic activity">
    <reaction evidence="11">
        <text>a 1,2-diacyl-sn-glycero-3-phosphoethanolamine(in) = a 1,2-diacyl-sn-glycero-3-phosphoethanolamine(out)</text>
        <dbReference type="Rhea" id="RHEA:38895"/>
        <dbReference type="ChEBI" id="CHEBI:64612"/>
    </reaction>
</comment>
<dbReference type="GO" id="GO:0005789">
    <property type="term" value="C:endoplasmic reticulum membrane"/>
    <property type="evidence" value="ECO:0007669"/>
    <property type="project" value="UniProtKB-SubCell"/>
</dbReference>
<keyword evidence="9" id="KW-0472">Membrane</keyword>
<accession>T1GM85</accession>
<dbReference type="InterPro" id="IPR026849">
    <property type="entry name" value="ATG2"/>
</dbReference>
<evidence type="ECO:0000256" key="7">
    <source>
        <dbReference type="ARBA" id="ARBA00023006"/>
    </source>
</evidence>
<keyword evidence="6" id="KW-0256">Endoplasmic reticulum</keyword>
<evidence type="ECO:0000313" key="13">
    <source>
        <dbReference type="EnsemblMetazoa" id="MESCA004653-PA"/>
    </source>
</evidence>
<feature type="region of interest" description="Disordered" evidence="12">
    <location>
        <begin position="1"/>
        <end position="34"/>
    </location>
</feature>
<dbReference type="GO" id="GO:0032266">
    <property type="term" value="F:phosphatidylinositol-3-phosphate binding"/>
    <property type="evidence" value="ECO:0007669"/>
    <property type="project" value="TreeGrafter"/>
</dbReference>
<dbReference type="PANTHER" id="PTHR13190">
    <property type="entry name" value="AUTOPHAGY-RELATED 2, ISOFORM A"/>
    <property type="match status" value="1"/>
</dbReference>
<dbReference type="EMBL" id="CAQQ02199649">
    <property type="status" value="NOT_ANNOTATED_CDS"/>
    <property type="molecule type" value="Genomic_DNA"/>
</dbReference>
<feature type="compositionally biased region" description="Acidic residues" evidence="12">
    <location>
        <begin position="15"/>
        <end position="34"/>
    </location>
</feature>
<dbReference type="HOGENOM" id="CLU_916120_0_0_1"/>
<protein>
    <recommendedName>
        <fullName evidence="4">Autophagy-related protein 2</fullName>
    </recommendedName>
</protein>
<comment type="catalytic activity">
    <reaction evidence="10">
        <text>a 1,2-diacyl-sn-glycero-3-phospho-L-serine(in) = a 1,2-diacyl-sn-glycero-3-phospho-L-serine(out)</text>
        <dbReference type="Rhea" id="RHEA:38663"/>
        <dbReference type="ChEBI" id="CHEBI:57262"/>
    </reaction>
</comment>
<organism evidence="13 14">
    <name type="scientific">Megaselia scalaris</name>
    <name type="common">Humpbacked fly</name>
    <name type="synonym">Phora scalaris</name>
    <dbReference type="NCBI Taxonomy" id="36166"/>
    <lineage>
        <taxon>Eukaryota</taxon>
        <taxon>Metazoa</taxon>
        <taxon>Ecdysozoa</taxon>
        <taxon>Arthropoda</taxon>
        <taxon>Hexapoda</taxon>
        <taxon>Insecta</taxon>
        <taxon>Pterygota</taxon>
        <taxon>Neoptera</taxon>
        <taxon>Endopterygota</taxon>
        <taxon>Diptera</taxon>
        <taxon>Brachycera</taxon>
        <taxon>Muscomorpha</taxon>
        <taxon>Platypezoidea</taxon>
        <taxon>Phoridae</taxon>
        <taxon>Megaseliini</taxon>
        <taxon>Megaselia</taxon>
    </lineage>
</organism>
<dbReference type="GO" id="GO:0034727">
    <property type="term" value="P:piecemeal microautophagy of the nucleus"/>
    <property type="evidence" value="ECO:0007669"/>
    <property type="project" value="TreeGrafter"/>
</dbReference>
<evidence type="ECO:0000256" key="8">
    <source>
        <dbReference type="ARBA" id="ARBA00023055"/>
    </source>
</evidence>
<evidence type="ECO:0000256" key="9">
    <source>
        <dbReference type="ARBA" id="ARBA00023136"/>
    </source>
</evidence>
<dbReference type="PANTHER" id="PTHR13190:SF1">
    <property type="entry name" value="AUTOPHAGY-RELATED 2, ISOFORM A"/>
    <property type="match status" value="1"/>
</dbReference>
<keyword evidence="7" id="KW-0072">Autophagy</keyword>
<evidence type="ECO:0000256" key="12">
    <source>
        <dbReference type="SAM" id="MobiDB-lite"/>
    </source>
</evidence>
<feature type="region of interest" description="Disordered" evidence="12">
    <location>
        <begin position="154"/>
        <end position="174"/>
    </location>
</feature>
<evidence type="ECO:0000256" key="5">
    <source>
        <dbReference type="ARBA" id="ARBA00022448"/>
    </source>
</evidence>
<dbReference type="EMBL" id="CAQQ02199651">
    <property type="status" value="NOT_ANNOTATED_CDS"/>
    <property type="molecule type" value="Genomic_DNA"/>
</dbReference>
<dbReference type="GO" id="GO:0043495">
    <property type="term" value="F:protein-membrane adaptor activity"/>
    <property type="evidence" value="ECO:0007669"/>
    <property type="project" value="TreeGrafter"/>
</dbReference>
<dbReference type="EnsemblMetazoa" id="MESCA004653-RA">
    <property type="protein sequence ID" value="MESCA004653-PA"/>
    <property type="gene ID" value="MESCA004653"/>
</dbReference>
<keyword evidence="8" id="KW-0445">Lipid transport</keyword>
<evidence type="ECO:0000256" key="1">
    <source>
        <dbReference type="ARBA" id="ARBA00004406"/>
    </source>
</evidence>
<dbReference type="EMBL" id="CAQQ02199648">
    <property type="status" value="NOT_ANNOTATED_CDS"/>
    <property type="molecule type" value="Genomic_DNA"/>
</dbReference>
<evidence type="ECO:0000256" key="10">
    <source>
        <dbReference type="ARBA" id="ARBA00024479"/>
    </source>
</evidence>
<dbReference type="GO" id="GO:0061723">
    <property type="term" value="P:glycophagy"/>
    <property type="evidence" value="ECO:0007669"/>
    <property type="project" value="TreeGrafter"/>
</dbReference>
<keyword evidence="5" id="KW-0813">Transport</keyword>
<proteinExistence type="inferred from homology"/>
<dbReference type="GO" id="GO:0006869">
    <property type="term" value="P:lipid transport"/>
    <property type="evidence" value="ECO:0007669"/>
    <property type="project" value="UniProtKB-KW"/>
</dbReference>
<dbReference type="GO" id="GO:0034045">
    <property type="term" value="C:phagophore assembly site membrane"/>
    <property type="evidence" value="ECO:0007669"/>
    <property type="project" value="UniProtKB-SubCell"/>
</dbReference>
<dbReference type="EMBL" id="CAQQ02199652">
    <property type="status" value="NOT_ANNOTATED_CDS"/>
    <property type="molecule type" value="Genomic_DNA"/>
</dbReference>
<dbReference type="AlphaFoldDB" id="T1GM85"/>
<name>T1GM85_MEGSC</name>
<dbReference type="GO" id="GO:0000422">
    <property type="term" value="P:autophagy of mitochondrion"/>
    <property type="evidence" value="ECO:0007669"/>
    <property type="project" value="TreeGrafter"/>
</dbReference>
<keyword evidence="14" id="KW-1185">Reference proteome</keyword>
<evidence type="ECO:0000256" key="2">
    <source>
        <dbReference type="ARBA" id="ARBA00004623"/>
    </source>
</evidence>
<evidence type="ECO:0000313" key="14">
    <source>
        <dbReference type="Proteomes" id="UP000015102"/>
    </source>
</evidence>
<feature type="compositionally biased region" description="Acidic residues" evidence="12">
    <location>
        <begin position="158"/>
        <end position="173"/>
    </location>
</feature>
<evidence type="ECO:0000256" key="11">
    <source>
        <dbReference type="ARBA" id="ARBA00024615"/>
    </source>
</evidence>
<evidence type="ECO:0000256" key="4">
    <source>
        <dbReference type="ARBA" id="ARBA00018070"/>
    </source>
</evidence>
<reference evidence="14" key="1">
    <citation type="submission" date="2013-02" db="EMBL/GenBank/DDBJ databases">
        <authorList>
            <person name="Hughes D."/>
        </authorList>
    </citation>
    <scope>NUCLEOTIDE SEQUENCE</scope>
    <source>
        <strain>Durham</strain>
        <strain evidence="14">NC isolate 2 -- Noor lab</strain>
    </source>
</reference>
<dbReference type="STRING" id="36166.T1GM85"/>
<comment type="subcellular location">
    <subcellularLocation>
        <location evidence="1">Endoplasmic reticulum membrane</location>
        <topology evidence="1">Peripheral membrane protein</topology>
    </subcellularLocation>
    <subcellularLocation>
        <location evidence="2">Preautophagosomal structure membrane</location>
        <topology evidence="2">Peripheral membrane protein</topology>
    </subcellularLocation>
</comment>
<dbReference type="GO" id="GO:0000045">
    <property type="term" value="P:autophagosome assembly"/>
    <property type="evidence" value="ECO:0007669"/>
    <property type="project" value="TreeGrafter"/>
</dbReference>
<dbReference type="EMBL" id="CAQQ02199650">
    <property type="status" value="NOT_ANNOTATED_CDS"/>
    <property type="molecule type" value="Genomic_DNA"/>
</dbReference>